<evidence type="ECO:0000256" key="10">
    <source>
        <dbReference type="SAM" id="Coils"/>
    </source>
</evidence>
<evidence type="ECO:0000256" key="1">
    <source>
        <dbReference type="ARBA" id="ARBA00004123"/>
    </source>
</evidence>
<dbReference type="PANTHER" id="PTHR13476">
    <property type="entry name" value="CHROMATIN MODIFICATION-RELATED PROTEIN MEAF6"/>
    <property type="match status" value="1"/>
</dbReference>
<evidence type="ECO:0000256" key="8">
    <source>
        <dbReference type="ARBA" id="ARBA00023242"/>
    </source>
</evidence>
<dbReference type="Pfam" id="PF09340">
    <property type="entry name" value="NuA4"/>
    <property type="match status" value="1"/>
</dbReference>
<evidence type="ECO:0000313" key="13">
    <source>
        <dbReference type="Proteomes" id="UP000785200"/>
    </source>
</evidence>
<dbReference type="EMBL" id="VNKQ01000005">
    <property type="protein sequence ID" value="KAG0651191.1"/>
    <property type="molecule type" value="Genomic_DNA"/>
</dbReference>
<reference evidence="12" key="1">
    <citation type="submission" date="2019-07" db="EMBL/GenBank/DDBJ databases">
        <title>Hyphodiscus hymeniophilus genome sequencing and assembly.</title>
        <authorList>
            <person name="Kramer G."/>
            <person name="Nodwell J."/>
        </authorList>
    </citation>
    <scope>NUCLEOTIDE SEQUENCE</scope>
    <source>
        <strain evidence="12">ATCC 34498</strain>
    </source>
</reference>
<comment type="function">
    <text evidence="9">Component of the NuA4 histone acetyltransferase complex which is involved in transcriptional activation of selected genes principally by acetylation of nucleosomal histone H4 and H2A. The NuA4 complex is also involved in DNA repair.</text>
</comment>
<dbReference type="GO" id="GO:0006325">
    <property type="term" value="P:chromatin organization"/>
    <property type="evidence" value="ECO:0007669"/>
    <property type="project" value="UniProtKB-KW"/>
</dbReference>
<evidence type="ECO:0000256" key="11">
    <source>
        <dbReference type="SAM" id="MobiDB-lite"/>
    </source>
</evidence>
<keyword evidence="8 9" id="KW-0539">Nucleus</keyword>
<dbReference type="GO" id="GO:0005634">
    <property type="term" value="C:nucleus"/>
    <property type="evidence" value="ECO:0007669"/>
    <property type="project" value="UniProtKB-SubCell"/>
</dbReference>
<protein>
    <recommendedName>
        <fullName evidence="3 9">Chromatin modification-related protein EAF6</fullName>
    </recommendedName>
</protein>
<dbReference type="GO" id="GO:0006281">
    <property type="term" value="P:DNA repair"/>
    <property type="evidence" value="ECO:0007669"/>
    <property type="project" value="UniProtKB-UniRule"/>
</dbReference>
<evidence type="ECO:0000256" key="5">
    <source>
        <dbReference type="ARBA" id="ARBA00023015"/>
    </source>
</evidence>
<evidence type="ECO:0000256" key="9">
    <source>
        <dbReference type="RuleBase" id="RU368022"/>
    </source>
</evidence>
<keyword evidence="5 9" id="KW-0805">Transcription regulation</keyword>
<dbReference type="OrthoDB" id="440324at2759"/>
<dbReference type="GO" id="GO:0035267">
    <property type="term" value="C:NuA4 histone acetyltransferase complex"/>
    <property type="evidence" value="ECO:0007669"/>
    <property type="project" value="UniProtKB-UniRule"/>
</dbReference>
<dbReference type="Proteomes" id="UP000785200">
    <property type="component" value="Unassembled WGS sequence"/>
</dbReference>
<dbReference type="InterPro" id="IPR015418">
    <property type="entry name" value="Eaf6"/>
</dbReference>
<keyword evidence="7 9" id="KW-0804">Transcription</keyword>
<keyword evidence="4 9" id="KW-0156">Chromatin regulator</keyword>
<organism evidence="12 13">
    <name type="scientific">Hyphodiscus hymeniophilus</name>
    <dbReference type="NCBI Taxonomy" id="353542"/>
    <lineage>
        <taxon>Eukaryota</taxon>
        <taxon>Fungi</taxon>
        <taxon>Dikarya</taxon>
        <taxon>Ascomycota</taxon>
        <taxon>Pezizomycotina</taxon>
        <taxon>Leotiomycetes</taxon>
        <taxon>Helotiales</taxon>
        <taxon>Hyphodiscaceae</taxon>
        <taxon>Hyphodiscus</taxon>
    </lineage>
</organism>
<comment type="caution">
    <text evidence="12">The sequence shown here is derived from an EMBL/GenBank/DDBJ whole genome shotgun (WGS) entry which is preliminary data.</text>
</comment>
<keyword evidence="6 10" id="KW-0175">Coiled coil</keyword>
<evidence type="ECO:0000256" key="2">
    <source>
        <dbReference type="ARBA" id="ARBA00010916"/>
    </source>
</evidence>
<comment type="similarity">
    <text evidence="2 9">Belongs to the EAF6 family.</text>
</comment>
<keyword evidence="13" id="KW-1185">Reference proteome</keyword>
<feature type="region of interest" description="Disordered" evidence="11">
    <location>
        <begin position="162"/>
        <end position="193"/>
    </location>
</feature>
<name>A0A9P6VMR9_9HELO</name>
<proteinExistence type="inferred from homology"/>
<accession>A0A9P6VMR9</accession>
<evidence type="ECO:0000256" key="7">
    <source>
        <dbReference type="ARBA" id="ARBA00023163"/>
    </source>
</evidence>
<evidence type="ECO:0000256" key="6">
    <source>
        <dbReference type="ARBA" id="ARBA00023054"/>
    </source>
</evidence>
<keyword evidence="9" id="KW-0234">DNA repair</keyword>
<sequence length="193" mass="21306">MSENAPPSVVPTAGDVPGQPYYEKTRRHLQELLRKKNILTNNLANLEDQIYKKETEYLEETPSGNIITGFENYTKGTSGIGGGRKRGNVVDGNRVFSKSSISFNANAVSASFPYHSFGIGGDRSKELIWKTGFSNAFCNKHTRRCHGSDAALDEYFEGTGAGMKKKKRDVGEDSETDTREGKKVRTNFGAARK</sequence>
<comment type="subcellular location">
    <subcellularLocation>
        <location evidence="1 9">Nucleus</location>
    </subcellularLocation>
</comment>
<keyword evidence="9" id="KW-0227">DNA damage</keyword>
<comment type="subunit">
    <text evidence="9">Component of the NuA4 histone acetyltransferase complex.</text>
</comment>
<feature type="region of interest" description="Disordered" evidence="11">
    <location>
        <begin position="1"/>
        <end position="21"/>
    </location>
</feature>
<dbReference type="AlphaFoldDB" id="A0A9P6VMR9"/>
<evidence type="ECO:0000256" key="3">
    <source>
        <dbReference type="ARBA" id="ARBA00018504"/>
    </source>
</evidence>
<gene>
    <name evidence="12" type="ORF">D0Z07_2819</name>
</gene>
<feature type="coiled-coil region" evidence="10">
    <location>
        <begin position="22"/>
        <end position="56"/>
    </location>
</feature>
<evidence type="ECO:0000256" key="4">
    <source>
        <dbReference type="ARBA" id="ARBA00022853"/>
    </source>
</evidence>
<evidence type="ECO:0000313" key="12">
    <source>
        <dbReference type="EMBL" id="KAG0651191.1"/>
    </source>
</evidence>